<dbReference type="InterPro" id="IPR003594">
    <property type="entry name" value="HATPase_dom"/>
</dbReference>
<accession>A0A1G6AJA7</accession>
<keyword evidence="3" id="KW-0808">Transferase</keyword>
<organism evidence="3 4">
    <name type="scientific">Desulfonatronum thiosulfatophilum</name>
    <dbReference type="NCBI Taxonomy" id="617002"/>
    <lineage>
        <taxon>Bacteria</taxon>
        <taxon>Pseudomonadati</taxon>
        <taxon>Thermodesulfobacteriota</taxon>
        <taxon>Desulfovibrionia</taxon>
        <taxon>Desulfovibrionales</taxon>
        <taxon>Desulfonatronaceae</taxon>
        <taxon>Desulfonatronum</taxon>
    </lineage>
</organism>
<evidence type="ECO:0000313" key="4">
    <source>
        <dbReference type="Proteomes" id="UP000198771"/>
    </source>
</evidence>
<dbReference type="InterPro" id="IPR050267">
    <property type="entry name" value="Anti-sigma-factor_SerPK"/>
</dbReference>
<reference evidence="3 4" key="1">
    <citation type="submission" date="2016-10" db="EMBL/GenBank/DDBJ databases">
        <authorList>
            <person name="de Groot N.N."/>
        </authorList>
    </citation>
    <scope>NUCLEOTIDE SEQUENCE [LARGE SCALE GENOMIC DNA]</scope>
    <source>
        <strain evidence="3 4">ASO4-2</strain>
    </source>
</reference>
<dbReference type="STRING" id="617002.SAMN05660653_00397"/>
<feature type="domain" description="Histidine kinase/HSP90-like ATPase" evidence="2">
    <location>
        <begin position="21"/>
        <end position="145"/>
    </location>
</feature>
<dbReference type="RefSeq" id="WP_161946161.1">
    <property type="nucleotide sequence ID" value="NZ_FMXO01000002.1"/>
</dbReference>
<name>A0A1G6AJA7_9BACT</name>
<dbReference type="Gene3D" id="3.30.565.10">
    <property type="entry name" value="Histidine kinase-like ATPase, C-terminal domain"/>
    <property type="match status" value="1"/>
</dbReference>
<dbReference type="AlphaFoldDB" id="A0A1G6AJA7"/>
<proteinExistence type="predicted"/>
<dbReference type="OrthoDB" id="9792240at2"/>
<dbReference type="EMBL" id="FMXO01000002">
    <property type="protein sequence ID" value="SDB08410.1"/>
    <property type="molecule type" value="Genomic_DNA"/>
</dbReference>
<evidence type="ECO:0000313" key="3">
    <source>
        <dbReference type="EMBL" id="SDB08410.1"/>
    </source>
</evidence>
<sequence length="169" mass="18945">MQQKERKAMIRRSYKLTNSQGTMAGLVASLRNLGSEQGWSDKCVYQITLALDEIITNILQYGYQSAEGYEIDVAVEITGQQARLEVRDNARPFNPIGDVSEPELDKPLLERKRCVGGMGVHLVRSIMNSIAYRYENGRNILTMEKDLGSLCNAEKCHNPVRVPEPQGGE</sequence>
<dbReference type="CDD" id="cd16936">
    <property type="entry name" value="HATPase_RsbW-like"/>
    <property type="match status" value="1"/>
</dbReference>
<gene>
    <name evidence="3" type="ORF">SAMN05660653_00397</name>
</gene>
<keyword evidence="1" id="KW-0723">Serine/threonine-protein kinase</keyword>
<dbReference type="GO" id="GO:0004674">
    <property type="term" value="F:protein serine/threonine kinase activity"/>
    <property type="evidence" value="ECO:0007669"/>
    <property type="project" value="UniProtKB-KW"/>
</dbReference>
<dbReference type="SUPFAM" id="SSF55874">
    <property type="entry name" value="ATPase domain of HSP90 chaperone/DNA topoisomerase II/histidine kinase"/>
    <property type="match status" value="1"/>
</dbReference>
<dbReference type="PANTHER" id="PTHR35526">
    <property type="entry name" value="ANTI-SIGMA-F FACTOR RSBW-RELATED"/>
    <property type="match status" value="1"/>
</dbReference>
<evidence type="ECO:0000256" key="1">
    <source>
        <dbReference type="ARBA" id="ARBA00022527"/>
    </source>
</evidence>
<evidence type="ECO:0000259" key="2">
    <source>
        <dbReference type="Pfam" id="PF13581"/>
    </source>
</evidence>
<dbReference type="Proteomes" id="UP000198771">
    <property type="component" value="Unassembled WGS sequence"/>
</dbReference>
<dbReference type="Pfam" id="PF13581">
    <property type="entry name" value="HATPase_c_2"/>
    <property type="match status" value="1"/>
</dbReference>
<dbReference type="InterPro" id="IPR036890">
    <property type="entry name" value="HATPase_C_sf"/>
</dbReference>
<protein>
    <submittedName>
        <fullName evidence="3">Serine/threonine-protein kinase RsbW</fullName>
    </submittedName>
</protein>
<keyword evidence="3" id="KW-0418">Kinase</keyword>
<keyword evidence="4" id="KW-1185">Reference proteome</keyword>